<evidence type="ECO:0000313" key="2">
    <source>
        <dbReference type="Proteomes" id="UP001434883"/>
    </source>
</evidence>
<evidence type="ECO:0000313" key="1">
    <source>
        <dbReference type="EMBL" id="MEQ2203075.1"/>
    </source>
</evidence>
<dbReference type="Proteomes" id="UP001434883">
    <property type="component" value="Unassembled WGS sequence"/>
</dbReference>
<gene>
    <name evidence="1" type="ORF">XENOCAPTIV_023999</name>
</gene>
<dbReference type="EMBL" id="JAHRIN010034161">
    <property type="protein sequence ID" value="MEQ2203075.1"/>
    <property type="molecule type" value="Genomic_DNA"/>
</dbReference>
<sequence>MTVAKTPAYKRMRLACCFDRGRSKCERSCMPVNVRCNLDYPHRDIPLSPLSVNDCSATLRASSVVCKGPHRAVAVSVPLVNNRKGSLLPLSKPSTLKLSLVGPRDLAQTSHLPGVAEETRRLQRVRSLPVKYRYHPGHSSITTLSQRQCKSQLPHLPPTLAVWRACVQQQHNQSMCLPGWSGCM</sequence>
<comment type="caution">
    <text evidence="1">The sequence shown here is derived from an EMBL/GenBank/DDBJ whole genome shotgun (WGS) entry which is preliminary data.</text>
</comment>
<proteinExistence type="predicted"/>
<name>A0ABV0R4L2_9TELE</name>
<organism evidence="1 2">
    <name type="scientific">Xenoophorus captivus</name>
    <dbReference type="NCBI Taxonomy" id="1517983"/>
    <lineage>
        <taxon>Eukaryota</taxon>
        <taxon>Metazoa</taxon>
        <taxon>Chordata</taxon>
        <taxon>Craniata</taxon>
        <taxon>Vertebrata</taxon>
        <taxon>Euteleostomi</taxon>
        <taxon>Actinopterygii</taxon>
        <taxon>Neopterygii</taxon>
        <taxon>Teleostei</taxon>
        <taxon>Neoteleostei</taxon>
        <taxon>Acanthomorphata</taxon>
        <taxon>Ovalentaria</taxon>
        <taxon>Atherinomorphae</taxon>
        <taxon>Cyprinodontiformes</taxon>
        <taxon>Goodeidae</taxon>
        <taxon>Xenoophorus</taxon>
    </lineage>
</organism>
<keyword evidence="2" id="KW-1185">Reference proteome</keyword>
<protein>
    <submittedName>
        <fullName evidence="1">Uncharacterized protein</fullName>
    </submittedName>
</protein>
<accession>A0ABV0R4L2</accession>
<reference evidence="1 2" key="1">
    <citation type="submission" date="2021-06" db="EMBL/GenBank/DDBJ databases">
        <authorList>
            <person name="Palmer J.M."/>
        </authorList>
    </citation>
    <scope>NUCLEOTIDE SEQUENCE [LARGE SCALE GENOMIC DNA]</scope>
    <source>
        <strain evidence="1 2">XC_2019</strain>
        <tissue evidence="1">Muscle</tissue>
    </source>
</reference>